<evidence type="ECO:0000256" key="2">
    <source>
        <dbReference type="ARBA" id="ARBA00011084"/>
    </source>
</evidence>
<dbReference type="PANTHER" id="PTHR39583:SF2">
    <property type="entry name" value="TYPE II SECRETION SYSTEM PROTEIN J"/>
    <property type="match status" value="1"/>
</dbReference>
<proteinExistence type="inferred from homology"/>
<protein>
    <recommendedName>
        <fullName evidence="3">Type II secretion system protein J</fullName>
    </recommendedName>
</protein>
<comment type="subcellular location">
    <subcellularLocation>
        <location evidence="1">Cell inner membrane</location>
        <topology evidence="1">Single-pass membrane protein</topology>
    </subcellularLocation>
</comment>
<evidence type="ECO:0000256" key="8">
    <source>
        <dbReference type="ARBA" id="ARBA00022989"/>
    </source>
</evidence>
<evidence type="ECO:0000256" key="1">
    <source>
        <dbReference type="ARBA" id="ARBA00004377"/>
    </source>
</evidence>
<accession>A1WZM6</accession>
<organism evidence="11 12">
    <name type="scientific">Halorhodospira halophila (strain DSM 244 / SL1)</name>
    <name type="common">Ectothiorhodospira halophila (strain DSM 244 / SL1)</name>
    <dbReference type="NCBI Taxonomy" id="349124"/>
    <lineage>
        <taxon>Bacteria</taxon>
        <taxon>Pseudomonadati</taxon>
        <taxon>Pseudomonadota</taxon>
        <taxon>Gammaproteobacteria</taxon>
        <taxon>Chromatiales</taxon>
        <taxon>Ectothiorhodospiraceae</taxon>
        <taxon>Halorhodospira</taxon>
    </lineage>
</organism>
<dbReference type="InterPro" id="IPR051621">
    <property type="entry name" value="T2SS_protein_J"/>
</dbReference>
<dbReference type="NCBIfam" id="TIGR01711">
    <property type="entry name" value="gspJ"/>
    <property type="match status" value="1"/>
</dbReference>
<feature type="transmembrane region" description="Helical" evidence="10">
    <location>
        <begin position="12"/>
        <end position="32"/>
    </location>
</feature>
<evidence type="ECO:0000256" key="9">
    <source>
        <dbReference type="ARBA" id="ARBA00023136"/>
    </source>
</evidence>
<dbReference type="Gene3D" id="3.10.610.10">
    <property type="entry name" value="GSPII I/J protein-like"/>
    <property type="match status" value="1"/>
</dbReference>
<dbReference type="Proteomes" id="UP000000647">
    <property type="component" value="Chromosome"/>
</dbReference>
<dbReference type="InterPro" id="IPR045584">
    <property type="entry name" value="Pilin-like"/>
</dbReference>
<name>A1WZM6_HALHL</name>
<keyword evidence="9 10" id="KW-0472">Membrane</keyword>
<dbReference type="EMBL" id="CP000544">
    <property type="protein sequence ID" value="ABM63138.1"/>
    <property type="molecule type" value="Genomic_DNA"/>
</dbReference>
<dbReference type="GO" id="GO:0015628">
    <property type="term" value="P:protein secretion by the type II secretion system"/>
    <property type="evidence" value="ECO:0007669"/>
    <property type="project" value="InterPro"/>
</dbReference>
<evidence type="ECO:0000256" key="10">
    <source>
        <dbReference type="SAM" id="Phobius"/>
    </source>
</evidence>
<dbReference type="OrthoDB" id="9794345at2"/>
<keyword evidence="8 10" id="KW-1133">Transmembrane helix</keyword>
<evidence type="ECO:0000256" key="5">
    <source>
        <dbReference type="ARBA" id="ARBA00022481"/>
    </source>
</evidence>
<dbReference type="NCBIfam" id="TIGR02532">
    <property type="entry name" value="IV_pilin_GFxxxE"/>
    <property type="match status" value="1"/>
</dbReference>
<comment type="similarity">
    <text evidence="2">Belongs to the GSP J family.</text>
</comment>
<dbReference type="Pfam" id="PF07963">
    <property type="entry name" value="N_methyl"/>
    <property type="match status" value="1"/>
</dbReference>
<dbReference type="GO" id="GO:0005886">
    <property type="term" value="C:plasma membrane"/>
    <property type="evidence" value="ECO:0007669"/>
    <property type="project" value="UniProtKB-SubCell"/>
</dbReference>
<dbReference type="KEGG" id="hha:Hhal_2375"/>
<dbReference type="AlphaFoldDB" id="A1WZM6"/>
<dbReference type="STRING" id="349124.Hhal_2375"/>
<dbReference type="PANTHER" id="PTHR39583">
    <property type="entry name" value="TYPE II SECRETION SYSTEM PROTEIN J-RELATED"/>
    <property type="match status" value="1"/>
</dbReference>
<dbReference type="eggNOG" id="COG4795">
    <property type="taxonomic scope" value="Bacteria"/>
</dbReference>
<evidence type="ECO:0000256" key="7">
    <source>
        <dbReference type="ARBA" id="ARBA00022692"/>
    </source>
</evidence>
<reference evidence="12" key="1">
    <citation type="submission" date="2006-12" db="EMBL/GenBank/DDBJ databases">
        <title>Complete sequence of Halorhodospira halophila SL1.</title>
        <authorList>
            <consortium name="US DOE Joint Genome Institute"/>
            <person name="Copeland A."/>
            <person name="Lucas S."/>
            <person name="Lapidus A."/>
            <person name="Barry K."/>
            <person name="Detter J.C."/>
            <person name="Glavina del Rio T."/>
            <person name="Hammon N."/>
            <person name="Israni S."/>
            <person name="Dalin E."/>
            <person name="Tice H."/>
            <person name="Pitluck S."/>
            <person name="Saunders E."/>
            <person name="Brettin T."/>
            <person name="Bruce D."/>
            <person name="Han C."/>
            <person name="Tapia R."/>
            <person name="Schmutz J."/>
            <person name="Larimer F."/>
            <person name="Land M."/>
            <person name="Hauser L."/>
            <person name="Kyrpides N."/>
            <person name="Mikhailova N."/>
            <person name="Hoff W."/>
            <person name="Richardson P."/>
        </authorList>
    </citation>
    <scope>NUCLEOTIDE SEQUENCE [LARGE SCALE GENOMIC DNA]</scope>
    <source>
        <strain evidence="12">DSM 244 / SL1</strain>
    </source>
</reference>
<dbReference type="GO" id="GO:0015627">
    <property type="term" value="C:type II protein secretion system complex"/>
    <property type="evidence" value="ECO:0007669"/>
    <property type="project" value="InterPro"/>
</dbReference>
<reference evidence="11 12" key="2">
    <citation type="journal article" date="2013" name="Stand. Genomic Sci.">
        <title>Complete genome sequence of Halorhodospira halophila SL1.</title>
        <authorList>
            <person name="Challacombe J.F."/>
            <person name="Majid S."/>
            <person name="Deole R."/>
            <person name="Brettin T.S."/>
            <person name="Bruce D."/>
            <person name="Delano S.F."/>
            <person name="Detter J.C."/>
            <person name="Gleasner C.D."/>
            <person name="Han C.S."/>
            <person name="Misra M."/>
            <person name="Reitenga K.G."/>
            <person name="Mikhailova N."/>
            <person name="Woyke T."/>
            <person name="Pitluck S."/>
            <person name="Nolan M."/>
            <person name="Land M.L."/>
            <person name="Saunders E."/>
            <person name="Tapia R."/>
            <person name="Lapidus A."/>
            <person name="Ivanova N."/>
            <person name="Hoff W.D."/>
        </authorList>
    </citation>
    <scope>NUCLEOTIDE SEQUENCE [LARGE SCALE GENOMIC DNA]</scope>
    <source>
        <strain evidence="12">DSM 244 / SL1</strain>
    </source>
</reference>
<keyword evidence="5" id="KW-0488">Methylation</keyword>
<keyword evidence="12" id="KW-1185">Reference proteome</keyword>
<dbReference type="Pfam" id="PF11612">
    <property type="entry name" value="T2SSJ"/>
    <property type="match status" value="1"/>
</dbReference>
<gene>
    <name evidence="11" type="ordered locus">Hhal_2375</name>
</gene>
<evidence type="ECO:0000313" key="12">
    <source>
        <dbReference type="Proteomes" id="UP000000647"/>
    </source>
</evidence>
<keyword evidence="7 10" id="KW-0812">Transmembrane</keyword>
<dbReference type="InterPro" id="IPR012902">
    <property type="entry name" value="N_methyl_site"/>
</dbReference>
<dbReference type="SUPFAM" id="SSF54523">
    <property type="entry name" value="Pili subunits"/>
    <property type="match status" value="2"/>
</dbReference>
<dbReference type="HOGENOM" id="CLU_093850_1_2_6"/>
<evidence type="ECO:0000256" key="3">
    <source>
        <dbReference type="ARBA" id="ARBA00021539"/>
    </source>
</evidence>
<evidence type="ECO:0000313" key="11">
    <source>
        <dbReference type="EMBL" id="ABM63138.1"/>
    </source>
</evidence>
<dbReference type="InterPro" id="IPR010055">
    <property type="entry name" value="T2SS_protein-GspJ"/>
</dbReference>
<dbReference type="PROSITE" id="PS00409">
    <property type="entry name" value="PROKAR_NTER_METHYL"/>
    <property type="match status" value="1"/>
</dbReference>
<dbReference type="RefSeq" id="WP_011815160.1">
    <property type="nucleotide sequence ID" value="NC_008789.1"/>
</dbReference>
<evidence type="ECO:0000256" key="6">
    <source>
        <dbReference type="ARBA" id="ARBA00022519"/>
    </source>
</evidence>
<keyword evidence="4" id="KW-1003">Cell membrane</keyword>
<sequence>MTERRQRGFTLLELLVAVAIFAVVSAMAYGGLRTVLETRDRVEAEGQRLGELQLAQGVLARDLRQHLDRPWIDAWGDRRPALAYDALDAEPRLELITAAGREGTQQSVLRRVGYELEDGVLYRLGWTTLDGGGEDPQTRSRLAGTTEDESRRRIEAIRFTFHYQDPDGTLQETDRWPPDAALGEAGQLLALGVTLELGNGEEIPRLLSARGMDHGNGTDADLD</sequence>
<evidence type="ECO:0000256" key="4">
    <source>
        <dbReference type="ARBA" id="ARBA00022475"/>
    </source>
</evidence>
<keyword evidence="6" id="KW-0997">Cell inner membrane</keyword>